<dbReference type="EMBL" id="JARGDH010000006">
    <property type="protein sequence ID" value="KAL0265867.1"/>
    <property type="molecule type" value="Genomic_DNA"/>
</dbReference>
<dbReference type="AlphaFoldDB" id="A0AAW2H833"/>
<accession>A0AAW2H833</accession>
<keyword evidence="1" id="KW-0472">Membrane</keyword>
<organism evidence="2">
    <name type="scientific">Menopon gallinae</name>
    <name type="common">poultry shaft louse</name>
    <dbReference type="NCBI Taxonomy" id="328185"/>
    <lineage>
        <taxon>Eukaryota</taxon>
        <taxon>Metazoa</taxon>
        <taxon>Ecdysozoa</taxon>
        <taxon>Arthropoda</taxon>
        <taxon>Hexapoda</taxon>
        <taxon>Insecta</taxon>
        <taxon>Pterygota</taxon>
        <taxon>Neoptera</taxon>
        <taxon>Paraneoptera</taxon>
        <taxon>Psocodea</taxon>
        <taxon>Troctomorpha</taxon>
        <taxon>Phthiraptera</taxon>
        <taxon>Amblycera</taxon>
        <taxon>Menoponidae</taxon>
        <taxon>Menopon</taxon>
    </lineage>
</organism>
<evidence type="ECO:0000313" key="2">
    <source>
        <dbReference type="EMBL" id="KAL0265867.1"/>
    </source>
</evidence>
<gene>
    <name evidence="2" type="ORF">PYX00_011584</name>
</gene>
<reference evidence="2" key="1">
    <citation type="journal article" date="2024" name="Gigascience">
        <title>Chromosome-level genome of the poultry shaft louse Menopon gallinae provides insight into the host-switching and adaptive evolution of parasitic lice.</title>
        <authorList>
            <person name="Xu Y."/>
            <person name="Ma L."/>
            <person name="Liu S."/>
            <person name="Liang Y."/>
            <person name="Liu Q."/>
            <person name="He Z."/>
            <person name="Tian L."/>
            <person name="Duan Y."/>
            <person name="Cai W."/>
            <person name="Li H."/>
            <person name="Song F."/>
        </authorList>
    </citation>
    <scope>NUCLEOTIDE SEQUENCE</scope>
    <source>
        <strain evidence="2">Cailab_2023a</strain>
    </source>
</reference>
<protein>
    <submittedName>
        <fullName evidence="2">Uncharacterized protein</fullName>
    </submittedName>
</protein>
<feature type="transmembrane region" description="Helical" evidence="1">
    <location>
        <begin position="150"/>
        <end position="167"/>
    </location>
</feature>
<evidence type="ECO:0000256" key="1">
    <source>
        <dbReference type="SAM" id="Phobius"/>
    </source>
</evidence>
<name>A0AAW2H833_9NEOP</name>
<keyword evidence="1" id="KW-1133">Transmembrane helix</keyword>
<sequence length="225" mass="25714">MRVTRLRARATTMAAPPPITVPHHIVATFAASLRYSLNRLPKKSLDAIEMHVTRNTYTKENTNMFQSFTSFWSRRSTRRETKAIARRIRKYALGTARGKQEFSALGGALRDMEYDIPFLAPCLAPHYCIASFICPCFISSLVYARLFTDTHFSLFAFVAVPFGAYGIRRYVITKMGYPEHHEVSALKSLCFCISMAQDVNEMKTRQIGVFLYQDEPQLEESECDL</sequence>
<proteinExistence type="predicted"/>
<comment type="caution">
    <text evidence="2">The sequence shown here is derived from an EMBL/GenBank/DDBJ whole genome shotgun (WGS) entry which is preliminary data.</text>
</comment>
<keyword evidence="1" id="KW-0812">Transmembrane</keyword>
<feature type="transmembrane region" description="Helical" evidence="1">
    <location>
        <begin position="118"/>
        <end position="144"/>
    </location>
</feature>